<organism evidence="2 3">
    <name type="scientific">Domibacillus antri</name>
    <dbReference type="NCBI Taxonomy" id="1714264"/>
    <lineage>
        <taxon>Bacteria</taxon>
        <taxon>Bacillati</taxon>
        <taxon>Bacillota</taxon>
        <taxon>Bacilli</taxon>
        <taxon>Bacillales</taxon>
        <taxon>Bacillaceae</taxon>
        <taxon>Domibacillus</taxon>
    </lineage>
</organism>
<dbReference type="Proteomes" id="UP000185568">
    <property type="component" value="Unassembled WGS sequence"/>
</dbReference>
<evidence type="ECO:0000313" key="2">
    <source>
        <dbReference type="EMBL" id="OLN23618.1"/>
    </source>
</evidence>
<dbReference type="RefSeq" id="WP_075397306.1">
    <property type="nucleotide sequence ID" value="NZ_MSDU01000006.1"/>
</dbReference>
<dbReference type="InterPro" id="IPR023286">
    <property type="entry name" value="ABATE_dom_sf"/>
</dbReference>
<dbReference type="InterPro" id="IPR021005">
    <property type="entry name" value="Znf_CGNR"/>
</dbReference>
<dbReference type="Pfam" id="PF11706">
    <property type="entry name" value="zf-CGNR"/>
    <property type="match status" value="1"/>
</dbReference>
<dbReference type="AlphaFoldDB" id="A0A1Q8Q8F8"/>
<reference evidence="2 3" key="1">
    <citation type="submission" date="2016-12" db="EMBL/GenBank/DDBJ databases">
        <title>Domibacillus antri genome sequencing.</title>
        <authorList>
            <person name="Verma A."/>
            <person name="Krishnamurthi S."/>
        </authorList>
    </citation>
    <scope>NUCLEOTIDE SEQUENCE [LARGE SCALE GENOMIC DNA]</scope>
    <source>
        <strain evidence="2 3">XD80</strain>
    </source>
</reference>
<sequence length="194" mass="22517">MTETKKFPLISGNFSLDLVNTELVRRGQRHDLLLSEGDVLDWLHVMNEENSFLNEQLLLKVKERSRQVLLSVLQMRAVLREQFEAIADGQPIPDEFIAFLEKRIEKSPFTYKLMNQKLISIPIGEAEDILLSFIAYDSLTLIGENKLTSLKRCSNQDCVLLFIDESGRRKWCSMKICGNRKKVARFQHRKSDDE</sequence>
<accession>A0A1Q8Q8F8</accession>
<name>A0A1Q8Q8F8_9BACI</name>
<gene>
    <name evidence="2" type="ORF">BTO30_03355</name>
</gene>
<dbReference type="Pfam" id="PF07336">
    <property type="entry name" value="ABATE"/>
    <property type="match status" value="1"/>
</dbReference>
<keyword evidence="3" id="KW-1185">Reference proteome</keyword>
<dbReference type="SUPFAM" id="SSF160904">
    <property type="entry name" value="Jann2411-like"/>
    <property type="match status" value="1"/>
</dbReference>
<feature type="domain" description="Zinc finger CGNR" evidence="1">
    <location>
        <begin position="150"/>
        <end position="190"/>
    </location>
</feature>
<dbReference type="InterPro" id="IPR010852">
    <property type="entry name" value="ABATE"/>
</dbReference>
<dbReference type="Gene3D" id="1.10.3300.10">
    <property type="entry name" value="Jann2411-like domain"/>
    <property type="match status" value="1"/>
</dbReference>
<protein>
    <submittedName>
        <fullName evidence="2">RNA-binding protein</fullName>
    </submittedName>
</protein>
<comment type="caution">
    <text evidence="2">The sequence shown here is derived from an EMBL/GenBank/DDBJ whole genome shotgun (WGS) entry which is preliminary data.</text>
</comment>
<dbReference type="OrthoDB" id="123307at2"/>
<evidence type="ECO:0000313" key="3">
    <source>
        <dbReference type="Proteomes" id="UP000185568"/>
    </source>
</evidence>
<dbReference type="PANTHER" id="PTHR35525:SF3">
    <property type="entry name" value="BLL6575 PROTEIN"/>
    <property type="match status" value="1"/>
</dbReference>
<dbReference type="EMBL" id="MSDU01000006">
    <property type="protein sequence ID" value="OLN23618.1"/>
    <property type="molecule type" value="Genomic_DNA"/>
</dbReference>
<evidence type="ECO:0000259" key="1">
    <source>
        <dbReference type="Pfam" id="PF11706"/>
    </source>
</evidence>
<dbReference type="PANTHER" id="PTHR35525">
    <property type="entry name" value="BLL6575 PROTEIN"/>
    <property type="match status" value="1"/>
</dbReference>
<proteinExistence type="predicted"/>